<dbReference type="Gene3D" id="2.60.120.10">
    <property type="entry name" value="Jelly Rolls"/>
    <property type="match status" value="1"/>
</dbReference>
<proteinExistence type="predicted"/>
<evidence type="ECO:0000313" key="3">
    <source>
        <dbReference type="EMBL" id="OLZ41023.1"/>
    </source>
</evidence>
<dbReference type="InterPro" id="IPR013096">
    <property type="entry name" value="Cupin_2"/>
</dbReference>
<keyword evidence="1" id="KW-0479">Metal-binding</keyword>
<keyword evidence="4" id="KW-1185">Reference proteome</keyword>
<dbReference type="STRING" id="301967.A6E15_08470"/>
<accession>A0A1S8AW00</accession>
<name>A0A1S8AW00_9EURY</name>
<gene>
    <name evidence="3" type="ORF">A6E15_08470</name>
</gene>
<dbReference type="Proteomes" id="UP000189370">
    <property type="component" value="Unassembled WGS sequence"/>
</dbReference>
<dbReference type="PANTHER" id="PTHR35848:SF9">
    <property type="entry name" value="SLL1358 PROTEIN"/>
    <property type="match status" value="1"/>
</dbReference>
<dbReference type="RefSeq" id="WP_076145519.1">
    <property type="nucleotide sequence ID" value="NZ_LWLN01000001.1"/>
</dbReference>
<evidence type="ECO:0000259" key="2">
    <source>
        <dbReference type="Pfam" id="PF07883"/>
    </source>
</evidence>
<dbReference type="InterPro" id="IPR011051">
    <property type="entry name" value="RmlC_Cupin_sf"/>
</dbReference>
<dbReference type="InterPro" id="IPR014710">
    <property type="entry name" value="RmlC-like_jellyroll"/>
</dbReference>
<dbReference type="InterPro" id="IPR051610">
    <property type="entry name" value="GPI/OXD"/>
</dbReference>
<dbReference type="CDD" id="cd02208">
    <property type="entry name" value="cupin_RmlC-like"/>
    <property type="match status" value="1"/>
</dbReference>
<dbReference type="GO" id="GO:0046872">
    <property type="term" value="F:metal ion binding"/>
    <property type="evidence" value="ECO:0007669"/>
    <property type="project" value="UniProtKB-KW"/>
</dbReference>
<evidence type="ECO:0000256" key="1">
    <source>
        <dbReference type="ARBA" id="ARBA00022723"/>
    </source>
</evidence>
<dbReference type="Pfam" id="PF07883">
    <property type="entry name" value="Cupin_2"/>
    <property type="match status" value="1"/>
</dbReference>
<reference evidence="4" key="1">
    <citation type="submission" date="2016-04" db="EMBL/GenBank/DDBJ databases">
        <authorList>
            <person name="Chen S.-C."/>
            <person name="Lai M.-C."/>
        </authorList>
    </citation>
    <scope>NUCLEOTIDE SEQUENCE [LARGE SCALE GENOMIC DNA]</scope>
    <source>
        <strain evidence="4">AB14</strain>
    </source>
</reference>
<feature type="domain" description="Cupin type-2" evidence="2">
    <location>
        <begin position="39"/>
        <end position="110"/>
    </location>
</feature>
<dbReference type="EMBL" id="LWLN01000001">
    <property type="protein sequence ID" value="OLZ41023.1"/>
    <property type="molecule type" value="Genomic_DNA"/>
</dbReference>
<comment type="caution">
    <text evidence="3">The sequence shown here is derived from an EMBL/GenBank/DDBJ whole genome shotgun (WGS) entry which is preliminary data.</text>
</comment>
<evidence type="ECO:0000313" key="4">
    <source>
        <dbReference type="Proteomes" id="UP000189370"/>
    </source>
</evidence>
<dbReference type="SUPFAM" id="SSF51182">
    <property type="entry name" value="RmlC-like cupins"/>
    <property type="match status" value="1"/>
</dbReference>
<protein>
    <submittedName>
        <fullName evidence="3">Cupin</fullName>
    </submittedName>
</protein>
<dbReference type="PANTHER" id="PTHR35848">
    <property type="entry name" value="OXALATE-BINDING PROTEIN"/>
    <property type="match status" value="1"/>
</dbReference>
<dbReference type="AlphaFoldDB" id="A0A1S8AW00"/>
<organism evidence="3 4">
    <name type="scientific">Natrinema saccharevitans</name>
    <dbReference type="NCBI Taxonomy" id="301967"/>
    <lineage>
        <taxon>Archaea</taxon>
        <taxon>Methanobacteriati</taxon>
        <taxon>Methanobacteriota</taxon>
        <taxon>Stenosarchaea group</taxon>
        <taxon>Halobacteria</taxon>
        <taxon>Halobacteriales</taxon>
        <taxon>Natrialbaceae</taxon>
        <taxon>Natrinema</taxon>
    </lineage>
</organism>
<dbReference type="OrthoDB" id="305577at2157"/>
<sequence length="114" mass="12763">MGYDTVAKTDPDSVMDEEWGGMWFLKEPLAADELGVSVLELEPDGKGMEHDETDTGQEEVYYVVEGRIDVDLTDADETVTLEADEAIRLDPDESRQIQNRYDERAKLVLVGAPL</sequence>